<dbReference type="OrthoDB" id="498611at2759"/>
<sequence>MTLADLEFDYINAYDTSSRINMVIVPEFVLQGIFSLLFLLSGHWIMFLFSAPLLYYNARLYQKRKHLIDVTEIFNHLNVEKKRRLVKLVYLVFLLFLSLFWMIWSLLEDDY</sequence>
<dbReference type="GO" id="GO:0016192">
    <property type="term" value="P:vesicle-mediated transport"/>
    <property type="evidence" value="ECO:0007669"/>
    <property type="project" value="InterPro"/>
</dbReference>
<organism evidence="7 8">
    <name type="scientific">Vanilla planifolia</name>
    <name type="common">Vanilla</name>
    <dbReference type="NCBI Taxonomy" id="51239"/>
    <lineage>
        <taxon>Eukaryota</taxon>
        <taxon>Viridiplantae</taxon>
        <taxon>Streptophyta</taxon>
        <taxon>Embryophyta</taxon>
        <taxon>Tracheophyta</taxon>
        <taxon>Spermatophyta</taxon>
        <taxon>Magnoliopsida</taxon>
        <taxon>Liliopsida</taxon>
        <taxon>Asparagales</taxon>
        <taxon>Orchidaceae</taxon>
        <taxon>Vanilloideae</taxon>
        <taxon>Vanilleae</taxon>
        <taxon>Vanilla</taxon>
    </lineage>
</organism>
<evidence type="ECO:0000313" key="8">
    <source>
        <dbReference type="Proteomes" id="UP000636800"/>
    </source>
</evidence>
<accession>A0A835UT88</accession>
<comment type="subcellular location">
    <subcellularLocation>
        <location evidence="1">Membrane</location>
        <topology evidence="1">Multi-pass membrane protein</topology>
    </subcellularLocation>
</comment>
<keyword evidence="3 6" id="KW-0812">Transmembrane</keyword>
<evidence type="ECO:0000256" key="5">
    <source>
        <dbReference type="ARBA" id="ARBA00023136"/>
    </source>
</evidence>
<keyword evidence="4 6" id="KW-1133">Transmembrane helix</keyword>
<keyword evidence="5 6" id="KW-0472">Membrane</keyword>
<name>A0A835UT88_VANPL</name>
<evidence type="ECO:0000313" key="7">
    <source>
        <dbReference type="EMBL" id="KAG0473123.1"/>
    </source>
</evidence>
<comment type="caution">
    <text evidence="7">The sequence shown here is derived from an EMBL/GenBank/DDBJ whole genome shotgun (WGS) entry which is preliminary data.</text>
</comment>
<dbReference type="AlphaFoldDB" id="A0A835UT88"/>
<evidence type="ECO:0000256" key="1">
    <source>
        <dbReference type="ARBA" id="ARBA00004141"/>
    </source>
</evidence>
<dbReference type="Pfam" id="PF03311">
    <property type="entry name" value="Cornichon"/>
    <property type="match status" value="1"/>
</dbReference>
<proteinExistence type="inferred from homology"/>
<evidence type="ECO:0000256" key="4">
    <source>
        <dbReference type="ARBA" id="ARBA00022989"/>
    </source>
</evidence>
<evidence type="ECO:0000256" key="6">
    <source>
        <dbReference type="SAM" id="Phobius"/>
    </source>
</evidence>
<reference evidence="7 8" key="1">
    <citation type="journal article" date="2020" name="Nat. Food">
        <title>A phased Vanilla planifolia genome enables genetic improvement of flavour and production.</title>
        <authorList>
            <person name="Hasing T."/>
            <person name="Tang H."/>
            <person name="Brym M."/>
            <person name="Khazi F."/>
            <person name="Huang T."/>
            <person name="Chambers A.H."/>
        </authorList>
    </citation>
    <scope>NUCLEOTIDE SEQUENCE [LARGE SCALE GENOMIC DNA]</scope>
    <source>
        <tissue evidence="7">Leaf</tissue>
    </source>
</reference>
<dbReference type="SMART" id="SM01398">
    <property type="entry name" value="Cornichon"/>
    <property type="match status" value="1"/>
</dbReference>
<dbReference type="InterPro" id="IPR003377">
    <property type="entry name" value="Cornichon"/>
</dbReference>
<comment type="similarity">
    <text evidence="2">Belongs to the cornichon family.</text>
</comment>
<evidence type="ECO:0000256" key="3">
    <source>
        <dbReference type="ARBA" id="ARBA00022692"/>
    </source>
</evidence>
<keyword evidence="8" id="KW-1185">Reference proteome</keyword>
<gene>
    <name evidence="7" type="ORF">HPP92_014980</name>
</gene>
<dbReference type="Proteomes" id="UP000636800">
    <property type="component" value="Chromosome 7"/>
</dbReference>
<protein>
    <submittedName>
        <fullName evidence="7">Uncharacterized protein</fullName>
    </submittedName>
</protein>
<dbReference type="EMBL" id="JADCNL010000007">
    <property type="protein sequence ID" value="KAG0473123.1"/>
    <property type="molecule type" value="Genomic_DNA"/>
</dbReference>
<feature type="transmembrane region" description="Helical" evidence="6">
    <location>
        <begin position="88"/>
        <end position="107"/>
    </location>
</feature>
<feature type="transmembrane region" description="Helical" evidence="6">
    <location>
        <begin position="28"/>
        <end position="56"/>
    </location>
</feature>
<evidence type="ECO:0000256" key="2">
    <source>
        <dbReference type="ARBA" id="ARBA00010095"/>
    </source>
</evidence>
<dbReference type="GO" id="GO:0016020">
    <property type="term" value="C:membrane"/>
    <property type="evidence" value="ECO:0007669"/>
    <property type="project" value="UniProtKB-SubCell"/>
</dbReference>
<dbReference type="PANTHER" id="PTHR12290">
    <property type="entry name" value="CORNICHON-RELATED"/>
    <property type="match status" value="1"/>
</dbReference>